<reference evidence="2" key="1">
    <citation type="submission" date="2016-06" db="EMBL/GenBank/DDBJ databases">
        <authorList>
            <person name="Varghese N."/>
        </authorList>
    </citation>
    <scope>NUCLEOTIDE SEQUENCE [LARGE SCALE GENOMIC DNA]</scope>
    <source>
        <strain evidence="2">DSM 45555</strain>
    </source>
</reference>
<dbReference type="AlphaFoldDB" id="A0A1C4XW65"/>
<gene>
    <name evidence="1" type="ORF">GA0070215_1095</name>
</gene>
<sequence length="92" mass="10269">MTEGGSKNCQLAVDEAIRVATDLNEFVVAFDQILSRIAFGEANSDLLTIYVSERNVRQRLASARSAMFDALERVIGQEASDRIAEEGYRHFD</sequence>
<evidence type="ECO:0000313" key="2">
    <source>
        <dbReference type="Proteomes" id="UP000198551"/>
    </source>
</evidence>
<protein>
    <submittedName>
        <fullName evidence="1">Uncharacterized protein</fullName>
    </submittedName>
</protein>
<accession>A0A1C4XW65</accession>
<dbReference type="EMBL" id="FMCV01000009">
    <property type="protein sequence ID" value="SCF12717.1"/>
    <property type="molecule type" value="Genomic_DNA"/>
</dbReference>
<organism evidence="1 2">
    <name type="scientific">Micromonospora marina</name>
    <dbReference type="NCBI Taxonomy" id="307120"/>
    <lineage>
        <taxon>Bacteria</taxon>
        <taxon>Bacillati</taxon>
        <taxon>Actinomycetota</taxon>
        <taxon>Actinomycetes</taxon>
        <taxon>Micromonosporales</taxon>
        <taxon>Micromonosporaceae</taxon>
        <taxon>Micromonospora</taxon>
    </lineage>
</organism>
<evidence type="ECO:0000313" key="1">
    <source>
        <dbReference type="EMBL" id="SCF12717.1"/>
    </source>
</evidence>
<keyword evidence="2" id="KW-1185">Reference proteome</keyword>
<proteinExistence type="predicted"/>
<name>A0A1C4XW65_9ACTN</name>
<dbReference type="RefSeq" id="WP_018789248.1">
    <property type="nucleotide sequence ID" value="NZ_FMCV01000009.1"/>
</dbReference>
<dbReference type="Proteomes" id="UP000198551">
    <property type="component" value="Unassembled WGS sequence"/>
</dbReference>